<evidence type="ECO:0000313" key="2">
    <source>
        <dbReference type="Proteomes" id="UP000199153"/>
    </source>
</evidence>
<dbReference type="Proteomes" id="UP000199153">
    <property type="component" value="Unassembled WGS sequence"/>
</dbReference>
<sequence length="351" mass="40414">MVDLKSDTLRGFIKEGSDARLAKSFTFKTSLKASAFKVYTPEELVGFGFENGRNFKTQKSDLINYPGFVFAKRLIKGKTDLYVWRKKSQAKPDMFITNNEIDKTVHLINPSKKNVTSEDGKKFSRKDRKYLGLLYSIKTEQQDQNRKEVRYSEKKIYEDLLNYNLQFSEDYPVSEYEEKQVNRYEIVVGMPMENSVGGTQFRVSIYRDKQRTERSTNWSYIRGVSFRHWGNEDRELPDFKNGTSNYRWQTLSLIPIGVKYQKAKGIVRPYAYAGLGIGVLLMTNYVIEKYENTGSEKSFSYGPTANLGVGLKINLGNSYLLTEITPTIDGIFFNGITPPMDALFLNLGYSF</sequence>
<accession>A0A1I5B6W5</accession>
<gene>
    <name evidence="1" type="ORF">SAMN05660413_02214</name>
</gene>
<dbReference type="OrthoDB" id="1409529at2"/>
<evidence type="ECO:0008006" key="3">
    <source>
        <dbReference type="Google" id="ProtNLM"/>
    </source>
</evidence>
<protein>
    <recommendedName>
        <fullName evidence="3">Outer membrane protein beta-barrel domain-containing protein</fullName>
    </recommendedName>
</protein>
<name>A0A1I5B6W5_9FLAO</name>
<dbReference type="EMBL" id="FOVL01000013">
    <property type="protein sequence ID" value="SFN70360.1"/>
    <property type="molecule type" value="Genomic_DNA"/>
</dbReference>
<evidence type="ECO:0000313" key="1">
    <source>
        <dbReference type="EMBL" id="SFN70360.1"/>
    </source>
</evidence>
<dbReference type="AlphaFoldDB" id="A0A1I5B6W5"/>
<proteinExistence type="predicted"/>
<keyword evidence="2" id="KW-1185">Reference proteome</keyword>
<organism evidence="1 2">
    <name type="scientific">Salegentibacter flavus</name>
    <dbReference type="NCBI Taxonomy" id="287099"/>
    <lineage>
        <taxon>Bacteria</taxon>
        <taxon>Pseudomonadati</taxon>
        <taxon>Bacteroidota</taxon>
        <taxon>Flavobacteriia</taxon>
        <taxon>Flavobacteriales</taxon>
        <taxon>Flavobacteriaceae</taxon>
        <taxon>Salegentibacter</taxon>
    </lineage>
</organism>
<dbReference type="RefSeq" id="WP_139220630.1">
    <property type="nucleotide sequence ID" value="NZ_FOVL01000013.1"/>
</dbReference>
<reference evidence="1 2" key="1">
    <citation type="submission" date="2016-10" db="EMBL/GenBank/DDBJ databases">
        <authorList>
            <person name="de Groot N.N."/>
        </authorList>
    </citation>
    <scope>NUCLEOTIDE SEQUENCE [LARGE SCALE GENOMIC DNA]</scope>
    <source>
        <strain evidence="1 2">DSM 17794</strain>
    </source>
</reference>